<reference evidence="1 2" key="1">
    <citation type="journal article" date="2023" name="BMC Biol.">
        <title>The compact genome of the sponge Oopsacas minuta (Hexactinellida) is lacking key metazoan core genes.</title>
        <authorList>
            <person name="Santini S."/>
            <person name="Schenkelaars Q."/>
            <person name="Jourda C."/>
            <person name="Duchesne M."/>
            <person name="Belahbib H."/>
            <person name="Rocher C."/>
            <person name="Selva M."/>
            <person name="Riesgo A."/>
            <person name="Vervoort M."/>
            <person name="Leys S.P."/>
            <person name="Kodjabachian L."/>
            <person name="Le Bivic A."/>
            <person name="Borchiellini C."/>
            <person name="Claverie J.M."/>
            <person name="Renard E."/>
        </authorList>
    </citation>
    <scope>NUCLEOTIDE SEQUENCE [LARGE SCALE GENOMIC DNA]</scope>
    <source>
        <strain evidence="1">SPO-2</strain>
    </source>
</reference>
<comment type="caution">
    <text evidence="1">The sequence shown here is derived from an EMBL/GenBank/DDBJ whole genome shotgun (WGS) entry which is preliminary data.</text>
</comment>
<proteinExistence type="predicted"/>
<organism evidence="1 2">
    <name type="scientific">Oopsacas minuta</name>
    <dbReference type="NCBI Taxonomy" id="111878"/>
    <lineage>
        <taxon>Eukaryota</taxon>
        <taxon>Metazoa</taxon>
        <taxon>Porifera</taxon>
        <taxon>Hexactinellida</taxon>
        <taxon>Hexasterophora</taxon>
        <taxon>Lyssacinosida</taxon>
        <taxon>Leucopsacidae</taxon>
        <taxon>Oopsacas</taxon>
    </lineage>
</organism>
<dbReference type="PANTHER" id="PTHR46114">
    <property type="entry name" value="APPLE DOMAIN-CONTAINING PROTEIN"/>
    <property type="match status" value="1"/>
</dbReference>
<name>A0AAV7JMX8_9METZ</name>
<protein>
    <submittedName>
        <fullName evidence="1">Uncharacterized protein</fullName>
    </submittedName>
</protein>
<evidence type="ECO:0000313" key="1">
    <source>
        <dbReference type="EMBL" id="KAI6650048.1"/>
    </source>
</evidence>
<gene>
    <name evidence="1" type="ORF">LOD99_6263</name>
</gene>
<dbReference type="PANTHER" id="PTHR46114:SF1">
    <property type="entry name" value="ZAD DOMAIN-CONTAINING PROTEIN"/>
    <property type="match status" value="1"/>
</dbReference>
<accession>A0AAV7JMX8</accession>
<dbReference type="EMBL" id="JAKMXF010000315">
    <property type="protein sequence ID" value="KAI6650048.1"/>
    <property type="molecule type" value="Genomic_DNA"/>
</dbReference>
<dbReference type="Proteomes" id="UP001165289">
    <property type="component" value="Unassembled WGS sequence"/>
</dbReference>
<sequence length="165" mass="18980">MKESHENMDILLKLIRYHSYNWHICGDLKVIGLLLGMQPGYTKYCCLLCEWDSRARQSHCIVKEWPLRHQLTAGTKSVSSQSLVNPEKILLAPLHIKLGLMKNFVKAIVKYNEEGEGFKYLKDKFPKVSDAKIKVGIFIGPQIRELFKDLNFEGCLNSVEKAAWN</sequence>
<evidence type="ECO:0000313" key="2">
    <source>
        <dbReference type="Proteomes" id="UP001165289"/>
    </source>
</evidence>
<keyword evidence="2" id="KW-1185">Reference proteome</keyword>
<dbReference type="AlphaFoldDB" id="A0AAV7JMX8"/>